<gene>
    <name evidence="2" type="ORF">NWFMUON74_39510</name>
</gene>
<name>A0A7G1KQM1_9NOCA</name>
<protein>
    <recommendedName>
        <fullName evidence="1">ATPase AAA-type core domain-containing protein</fullName>
    </recommendedName>
</protein>
<dbReference type="InterPro" id="IPR027417">
    <property type="entry name" value="P-loop_NTPase"/>
</dbReference>
<dbReference type="Proteomes" id="UP000516173">
    <property type="component" value="Chromosome"/>
</dbReference>
<dbReference type="AlphaFoldDB" id="A0A7G1KQM1"/>
<dbReference type="Pfam" id="PF00004">
    <property type="entry name" value="AAA"/>
    <property type="match status" value="1"/>
</dbReference>
<dbReference type="GO" id="GO:0005524">
    <property type="term" value="F:ATP binding"/>
    <property type="evidence" value="ECO:0007669"/>
    <property type="project" value="InterPro"/>
</dbReference>
<evidence type="ECO:0000259" key="1">
    <source>
        <dbReference type="Pfam" id="PF00004"/>
    </source>
</evidence>
<sequence>MLLYGPPGTGKTSLIEAAYEEDLLTVQGESDTTVANFVAENTQNSDGTFIFVHEAEQGSLQLSGRKLTAQLNHAGRGGSVGR</sequence>
<dbReference type="Gene3D" id="3.40.50.300">
    <property type="entry name" value="P-loop containing nucleotide triphosphate hydrolases"/>
    <property type="match status" value="1"/>
</dbReference>
<proteinExistence type="predicted"/>
<feature type="domain" description="ATPase AAA-type core" evidence="1">
    <location>
        <begin position="1"/>
        <end position="40"/>
    </location>
</feature>
<organism evidence="2 3">
    <name type="scientific">Nocardia wallacei</name>
    <dbReference type="NCBI Taxonomy" id="480035"/>
    <lineage>
        <taxon>Bacteria</taxon>
        <taxon>Bacillati</taxon>
        <taxon>Actinomycetota</taxon>
        <taxon>Actinomycetes</taxon>
        <taxon>Mycobacteriales</taxon>
        <taxon>Nocardiaceae</taxon>
        <taxon>Nocardia</taxon>
    </lineage>
</organism>
<evidence type="ECO:0000313" key="3">
    <source>
        <dbReference type="Proteomes" id="UP000516173"/>
    </source>
</evidence>
<dbReference type="GO" id="GO:0016887">
    <property type="term" value="F:ATP hydrolysis activity"/>
    <property type="evidence" value="ECO:0007669"/>
    <property type="project" value="InterPro"/>
</dbReference>
<dbReference type="KEGG" id="nwl:NWFMUON74_39510"/>
<reference evidence="2 3" key="1">
    <citation type="submission" date="2020-08" db="EMBL/GenBank/DDBJ databases">
        <title>Genome Sequencing of Nocardia wallacei strain FMUON74 and assembly.</title>
        <authorList>
            <person name="Toyokawa M."/>
            <person name="Uesaka K."/>
        </authorList>
    </citation>
    <scope>NUCLEOTIDE SEQUENCE [LARGE SCALE GENOMIC DNA]</scope>
    <source>
        <strain evidence="2 3">FMUON74</strain>
    </source>
</reference>
<dbReference type="RefSeq" id="WP_280314046.1">
    <property type="nucleotide sequence ID" value="NZ_JARWPE010000179.1"/>
</dbReference>
<keyword evidence="3" id="KW-1185">Reference proteome</keyword>
<dbReference type="InterPro" id="IPR003959">
    <property type="entry name" value="ATPase_AAA_core"/>
</dbReference>
<evidence type="ECO:0000313" key="2">
    <source>
        <dbReference type="EMBL" id="BCK56179.1"/>
    </source>
</evidence>
<dbReference type="EMBL" id="AP023396">
    <property type="protein sequence ID" value="BCK56179.1"/>
    <property type="molecule type" value="Genomic_DNA"/>
</dbReference>
<accession>A0A7G1KQM1</accession>
<dbReference type="SUPFAM" id="SSF52540">
    <property type="entry name" value="P-loop containing nucleoside triphosphate hydrolases"/>
    <property type="match status" value="1"/>
</dbReference>